<feature type="compositionally biased region" description="Low complexity" evidence="1">
    <location>
        <begin position="198"/>
        <end position="212"/>
    </location>
</feature>
<feature type="compositionally biased region" description="Low complexity" evidence="1">
    <location>
        <begin position="286"/>
        <end position="307"/>
    </location>
</feature>
<keyword evidence="4" id="KW-1185">Reference proteome</keyword>
<accession>A0A2P4Y6H7</accession>
<evidence type="ECO:0000259" key="2">
    <source>
        <dbReference type="PROSITE" id="PS50003"/>
    </source>
</evidence>
<dbReference type="InterPro" id="IPR001849">
    <property type="entry name" value="PH_domain"/>
</dbReference>
<dbReference type="Pfam" id="PF00169">
    <property type="entry name" value="PH"/>
    <property type="match status" value="1"/>
</dbReference>
<feature type="compositionally biased region" description="Acidic residues" evidence="1">
    <location>
        <begin position="509"/>
        <end position="518"/>
    </location>
</feature>
<feature type="region of interest" description="Disordered" evidence="1">
    <location>
        <begin position="72"/>
        <end position="130"/>
    </location>
</feature>
<dbReference type="PANTHER" id="PTHR14383">
    <property type="entry name" value="SWAP-70 RECOMBINASE"/>
    <property type="match status" value="1"/>
</dbReference>
<protein>
    <recommendedName>
        <fullName evidence="2">PH domain-containing protein</fullName>
    </recommendedName>
</protein>
<dbReference type="InterPro" id="IPR011993">
    <property type="entry name" value="PH-like_dom_sf"/>
</dbReference>
<feature type="region of interest" description="Disordered" evidence="1">
    <location>
        <begin position="198"/>
        <end position="249"/>
    </location>
</feature>
<dbReference type="SMART" id="SM00233">
    <property type="entry name" value="PH"/>
    <property type="match status" value="1"/>
</dbReference>
<evidence type="ECO:0000256" key="1">
    <source>
        <dbReference type="SAM" id="MobiDB-lite"/>
    </source>
</evidence>
<evidence type="ECO:0000313" key="3">
    <source>
        <dbReference type="EMBL" id="POM73411.1"/>
    </source>
</evidence>
<gene>
    <name evidence="3" type="ORF">PHPALM_9747</name>
</gene>
<dbReference type="Proteomes" id="UP000237271">
    <property type="component" value="Unassembled WGS sequence"/>
</dbReference>
<feature type="compositionally biased region" description="Low complexity" evidence="1">
    <location>
        <begin position="220"/>
        <end position="233"/>
    </location>
</feature>
<feature type="non-terminal residue" evidence="3">
    <location>
        <position position="782"/>
    </location>
</feature>
<comment type="caution">
    <text evidence="3">The sequence shown here is derived from an EMBL/GenBank/DDBJ whole genome shotgun (WGS) entry which is preliminary data.</text>
</comment>
<dbReference type="Gene3D" id="2.30.29.30">
    <property type="entry name" value="Pleckstrin-homology domain (PH domain)/Phosphotyrosine-binding domain (PTB)"/>
    <property type="match status" value="1"/>
</dbReference>
<dbReference type="AlphaFoldDB" id="A0A2P4Y6H7"/>
<dbReference type="OrthoDB" id="21085at2759"/>
<dbReference type="EMBL" id="NCKW01005147">
    <property type="protein sequence ID" value="POM73411.1"/>
    <property type="molecule type" value="Genomic_DNA"/>
</dbReference>
<evidence type="ECO:0000313" key="4">
    <source>
        <dbReference type="Proteomes" id="UP000237271"/>
    </source>
</evidence>
<dbReference type="PROSITE" id="PS50003">
    <property type="entry name" value="PH_DOMAIN"/>
    <property type="match status" value="1"/>
</dbReference>
<name>A0A2P4Y6H7_9STRA</name>
<dbReference type="SUPFAM" id="SSF50729">
    <property type="entry name" value="PH domain-like"/>
    <property type="match status" value="1"/>
</dbReference>
<feature type="region of interest" description="Disordered" evidence="1">
    <location>
        <begin position="286"/>
        <end position="324"/>
    </location>
</feature>
<feature type="compositionally biased region" description="Polar residues" evidence="1">
    <location>
        <begin position="308"/>
        <end position="321"/>
    </location>
</feature>
<feature type="compositionally biased region" description="Polar residues" evidence="1">
    <location>
        <begin position="108"/>
        <end position="123"/>
    </location>
</feature>
<sequence>MASYVDSGPPASARDASYWLAVASVPSSSRSSVVPSSSTRSLDASSFLLSLRSNSSSFRDSNKSLLELRGHTIAPNTETQSPDVESVPPPPSSLYDSNLFVPTRLGAPSTTKSRTKKQNSSSRSRTESKKPVIVAEEVYEHQRYQMVLGWGSKGHLLPLDPDKYMRLVRHSQRRRRHNREQEQEDVLLEWVPSSTFPSLPLPDPSSDTGSSSNAFKQRSRSATSASRTATMARNHGAHSVTSASGSSLVGPRWEWVSPWHLEVPVDSPTNAVDGWQYASSFSHFTPRPSIRSRGRSIDSLSQSPSQSGGEMTSSLPASSSGKRLRVRRRKWVRYRRLRSGRSSLSSGTSSSAFDDAFLDSMSGWLRKRGHVRKNWKARYFVLEKSVLRYYTDSSCSKLKGEVLLFHPQTRVHYVDLCYSLGPEYTLLLQAAQLRDRENWMYCIEDALLCRDSYHPQGMNSRPGPYFDLRESVAHRRLLSAEAMALDGSSFRSNLGEISHAHGGAVSGDLSDEEFDDQSESSLYGQRSGHRDGTDSNGSDVLRLWASLHAKPGGVLSAVSSASPTLRSLLRACDQFLASPTMRQHISSFLIMFRQKYEHPTGSSMSAMGASAWTRLSEPWAPNGVVNGYESDSDQELRDGSLGAIPQELQNVTTLRDARSLLALKNYRFFLERSLELIMEHLSKVANPSTPRELGDSALNGKRAPTDDEWALARRASLYKLERRTFIPLQEIIYQLLGAGVGPRQEEEERFERLRALVAAQPQSFLEIQPSHQSPSEWKSAIT</sequence>
<dbReference type="PANTHER" id="PTHR14383:SF5">
    <property type="entry name" value="RUN DOMAIN-CONTAINING PROTEIN"/>
    <property type="match status" value="1"/>
</dbReference>
<feature type="region of interest" description="Disordered" evidence="1">
    <location>
        <begin position="505"/>
        <end position="535"/>
    </location>
</feature>
<feature type="domain" description="PH" evidence="2">
    <location>
        <begin position="358"/>
        <end position="448"/>
    </location>
</feature>
<proteinExistence type="predicted"/>
<reference evidence="3 4" key="1">
    <citation type="journal article" date="2017" name="Genome Biol. Evol.">
        <title>Phytophthora megakarya and P. palmivora, closely related causal agents of cacao black pod rot, underwent increases in genome sizes and gene numbers by different mechanisms.</title>
        <authorList>
            <person name="Ali S.S."/>
            <person name="Shao J."/>
            <person name="Lary D.J."/>
            <person name="Kronmiller B."/>
            <person name="Shen D."/>
            <person name="Strem M.D."/>
            <person name="Amoako-Attah I."/>
            <person name="Akrofi A.Y."/>
            <person name="Begoude B.A."/>
            <person name="Ten Hoopen G.M."/>
            <person name="Coulibaly K."/>
            <person name="Kebe B.I."/>
            <person name="Melnick R.L."/>
            <person name="Guiltinan M.J."/>
            <person name="Tyler B.M."/>
            <person name="Meinhardt L.W."/>
            <person name="Bailey B.A."/>
        </authorList>
    </citation>
    <scope>NUCLEOTIDE SEQUENCE [LARGE SCALE GENOMIC DNA]</scope>
    <source>
        <strain evidence="4">sbr112.9</strain>
    </source>
</reference>
<organism evidence="3 4">
    <name type="scientific">Phytophthora palmivora</name>
    <dbReference type="NCBI Taxonomy" id="4796"/>
    <lineage>
        <taxon>Eukaryota</taxon>
        <taxon>Sar</taxon>
        <taxon>Stramenopiles</taxon>
        <taxon>Oomycota</taxon>
        <taxon>Peronosporomycetes</taxon>
        <taxon>Peronosporales</taxon>
        <taxon>Peronosporaceae</taxon>
        <taxon>Phytophthora</taxon>
    </lineage>
</organism>